<dbReference type="InterPro" id="IPR013103">
    <property type="entry name" value="RVT_2"/>
</dbReference>
<dbReference type="Pfam" id="PF00665">
    <property type="entry name" value="rve"/>
    <property type="match status" value="1"/>
</dbReference>
<feature type="domain" description="Integrase catalytic" evidence="3">
    <location>
        <begin position="144"/>
        <end position="313"/>
    </location>
</feature>
<protein>
    <submittedName>
        <fullName evidence="4">Copia protein</fullName>
    </submittedName>
</protein>
<evidence type="ECO:0000256" key="1">
    <source>
        <dbReference type="ARBA" id="ARBA00022750"/>
    </source>
</evidence>
<dbReference type="PANTHER" id="PTHR11439">
    <property type="entry name" value="GAG-POL-RELATED RETROTRANSPOSON"/>
    <property type="match status" value="1"/>
</dbReference>
<dbReference type="Gene3D" id="3.30.420.10">
    <property type="entry name" value="Ribonuclease H-like superfamily/Ribonuclease H"/>
    <property type="match status" value="1"/>
</dbReference>
<dbReference type="InterPro" id="IPR057670">
    <property type="entry name" value="SH3_retrovirus"/>
</dbReference>
<dbReference type="Pfam" id="PF25597">
    <property type="entry name" value="SH3_retrovirus"/>
    <property type="match status" value="1"/>
</dbReference>
<sequence length="1003" mass="113649">MRPWIVDTGASDHMTGDAAILQNYKPSNGHSSVHIADGSKSKIAGTGSIKLTKDLYLDSVLHVPNLDCNLLSISKLAHDLQCVTKFYPNLCVFQDLKSGKMIGSAELCSGLYLLSCGQFSTKSLKQVAYSLRFAKHTRTVYPQIPYKPSTVFSLVHSDVWGPSRIKNISGTRWFVTFVDDHTRVTWVFLMKEKSEVGHIFQTFNLMVQNQFNSKIQVLKSDNAKEYFTSSLSTYLQNHGIIHISSCVDTPQQNGVAERKNRHLLEVARCLMFSSNVPNYFWGEAILTATYLINRMPSRVLTFQSPRQLFLKQFPHTHAASSDLPLKVFGCTAFVHVYPQNRSKFAPRANKCIFLGYSPTQKGYKCYSPTNKRFYTTMDVSFFEHVFFYPKSHVQGESMNEHQVWESFLEGVPSFHSESPNPSQFAPTELSTPMPPSVQPAQHTNVPSPVTIQSPMPIQPIAPQLANENLQVYIRRRKRQELEHGSQSTCGQYIDSNSSLPEENIGEDRLERLIPSIDDSTLPIALRKGVRRCTDHPIGNYVTYEGLSPSYRAFATSLDDTQVPNTIQEALKISEWKKAVQDEIDALEKNGTWTITDLPVGKRPVGCKWIFTIKYKADGSVERFKARLVARGFTQSYGIDYQETFAPVAKLNTIRILLSLAVNQDWCLQQLDIKNAFLNGDLEEEVYMEIPPGFEESMAKNQNLKKYLSEEFEVKDLGNLKYFLGMEVARSRKGIVVSQRKYILDLLKETGMLGCKPIDTPMDSQKKLGIEKESTPVDRGRYQRLVGRLIYLSHTRPDIGFAVSAVSQFMHSPTEEHMEAVYRILRYLKMTPGKGLFFRKTENRDTEVYSDADWAGNIIDRRSTSGYCSFVWGNLVTWRSKKQSVVARSSAEAEYRALAQGICEGIWIKRVLSELGQTSSSPILMMCDNQAAISIAKNPVHHDRTKHVEIDRHFITEKVTSETVKLNYVPTKHQTADILTKALPRPNFEDLTCKLGLYDIYSPA</sequence>
<dbReference type="PROSITE" id="PS50994">
    <property type="entry name" value="INTEGRASE"/>
    <property type="match status" value="1"/>
</dbReference>
<dbReference type="GO" id="GO:0003676">
    <property type="term" value="F:nucleic acid binding"/>
    <property type="evidence" value="ECO:0007669"/>
    <property type="project" value="InterPro"/>
</dbReference>
<dbReference type="PANTHER" id="PTHR11439:SF486">
    <property type="entry name" value="RLK (RECEPTOR-LIKE KINASE) PROTEIN, PUTATIVE-RELATED"/>
    <property type="match status" value="1"/>
</dbReference>
<dbReference type="GO" id="GO:0004190">
    <property type="term" value="F:aspartic-type endopeptidase activity"/>
    <property type="evidence" value="ECO:0007669"/>
    <property type="project" value="UniProtKB-KW"/>
</dbReference>
<evidence type="ECO:0000256" key="2">
    <source>
        <dbReference type="SAM" id="MobiDB-lite"/>
    </source>
</evidence>
<evidence type="ECO:0000259" key="3">
    <source>
        <dbReference type="PROSITE" id="PS50994"/>
    </source>
</evidence>
<keyword evidence="1" id="KW-0645">Protease</keyword>
<evidence type="ECO:0000313" key="4">
    <source>
        <dbReference type="EMBL" id="RVW54669.1"/>
    </source>
</evidence>
<dbReference type="GO" id="GO:0015074">
    <property type="term" value="P:DNA integration"/>
    <property type="evidence" value="ECO:0007669"/>
    <property type="project" value="InterPro"/>
</dbReference>
<dbReference type="InterPro" id="IPR012337">
    <property type="entry name" value="RNaseH-like_sf"/>
</dbReference>
<gene>
    <name evidence="4" type="primary">GIP_243</name>
    <name evidence="4" type="ORF">CK203_071930</name>
</gene>
<feature type="compositionally biased region" description="Polar residues" evidence="2">
    <location>
        <begin position="415"/>
        <end position="430"/>
    </location>
</feature>
<dbReference type="Pfam" id="PF07727">
    <property type="entry name" value="RVT_2"/>
    <property type="match status" value="2"/>
</dbReference>
<keyword evidence="1" id="KW-0064">Aspartyl protease</keyword>
<dbReference type="SUPFAM" id="SSF56672">
    <property type="entry name" value="DNA/RNA polymerases"/>
    <property type="match status" value="1"/>
</dbReference>
<name>A0A438F3T4_VITVI</name>
<dbReference type="AlphaFoldDB" id="A0A438F3T4"/>
<keyword evidence="1" id="KW-0378">Hydrolase</keyword>
<dbReference type="Pfam" id="PF22936">
    <property type="entry name" value="Pol_BBD"/>
    <property type="match status" value="1"/>
</dbReference>
<feature type="region of interest" description="Disordered" evidence="2">
    <location>
        <begin position="415"/>
        <end position="443"/>
    </location>
</feature>
<dbReference type="SUPFAM" id="SSF53098">
    <property type="entry name" value="Ribonuclease H-like"/>
    <property type="match status" value="1"/>
</dbReference>
<organism evidence="4 5">
    <name type="scientific">Vitis vinifera</name>
    <name type="common">Grape</name>
    <dbReference type="NCBI Taxonomy" id="29760"/>
    <lineage>
        <taxon>Eukaryota</taxon>
        <taxon>Viridiplantae</taxon>
        <taxon>Streptophyta</taxon>
        <taxon>Embryophyta</taxon>
        <taxon>Tracheophyta</taxon>
        <taxon>Spermatophyta</taxon>
        <taxon>Magnoliopsida</taxon>
        <taxon>eudicotyledons</taxon>
        <taxon>Gunneridae</taxon>
        <taxon>Pentapetalae</taxon>
        <taxon>rosids</taxon>
        <taxon>Vitales</taxon>
        <taxon>Vitaceae</taxon>
        <taxon>Viteae</taxon>
        <taxon>Vitis</taxon>
    </lineage>
</organism>
<dbReference type="Proteomes" id="UP000288805">
    <property type="component" value="Unassembled WGS sequence"/>
</dbReference>
<dbReference type="InterPro" id="IPR043502">
    <property type="entry name" value="DNA/RNA_pol_sf"/>
</dbReference>
<accession>A0A438F3T4</accession>
<dbReference type="InterPro" id="IPR054722">
    <property type="entry name" value="PolX-like_BBD"/>
</dbReference>
<dbReference type="InterPro" id="IPR036397">
    <property type="entry name" value="RNaseH_sf"/>
</dbReference>
<dbReference type="InterPro" id="IPR001584">
    <property type="entry name" value="Integrase_cat-core"/>
</dbReference>
<evidence type="ECO:0000313" key="5">
    <source>
        <dbReference type="Proteomes" id="UP000288805"/>
    </source>
</evidence>
<reference evidence="4 5" key="1">
    <citation type="journal article" date="2018" name="PLoS Genet.">
        <title>Population sequencing reveals clonal diversity and ancestral inbreeding in the grapevine cultivar Chardonnay.</title>
        <authorList>
            <person name="Roach M.J."/>
            <person name="Johnson D.L."/>
            <person name="Bohlmann J."/>
            <person name="van Vuuren H.J."/>
            <person name="Jones S.J."/>
            <person name="Pretorius I.S."/>
            <person name="Schmidt S.A."/>
            <person name="Borneman A.R."/>
        </authorList>
    </citation>
    <scope>NUCLEOTIDE SEQUENCE [LARGE SCALE GENOMIC DNA]</scope>
    <source>
        <strain evidence="5">cv. Chardonnay</strain>
        <tissue evidence="4">Leaf</tissue>
    </source>
</reference>
<comment type="caution">
    <text evidence="4">The sequence shown here is derived from an EMBL/GenBank/DDBJ whole genome shotgun (WGS) entry which is preliminary data.</text>
</comment>
<proteinExistence type="predicted"/>
<dbReference type="CDD" id="cd09272">
    <property type="entry name" value="RNase_HI_RT_Ty1"/>
    <property type="match status" value="1"/>
</dbReference>
<dbReference type="EMBL" id="QGNW01001125">
    <property type="protein sequence ID" value="RVW54669.1"/>
    <property type="molecule type" value="Genomic_DNA"/>
</dbReference>